<dbReference type="PANTHER" id="PTHR21432:SF20">
    <property type="entry name" value="ACETYL-COA HYDROLASE"/>
    <property type="match status" value="1"/>
</dbReference>
<keyword evidence="3" id="KW-1185">Reference proteome</keyword>
<proteinExistence type="predicted"/>
<dbReference type="Gene3D" id="3.40.1080.20">
    <property type="entry name" value="Acetyl-CoA hydrolase/transferase C-terminal domain"/>
    <property type="match status" value="1"/>
</dbReference>
<accession>A0A4V3D7D0</accession>
<dbReference type="GO" id="GO:0006083">
    <property type="term" value="P:acetate metabolic process"/>
    <property type="evidence" value="ECO:0007669"/>
    <property type="project" value="InterPro"/>
</dbReference>
<keyword evidence="2" id="KW-0378">Hydrolase</keyword>
<reference evidence="2 3" key="1">
    <citation type="submission" date="2019-03" db="EMBL/GenBank/DDBJ databases">
        <title>Genomic Encyclopedia of Type Strains, Phase IV (KMG-IV): sequencing the most valuable type-strain genomes for metagenomic binning, comparative biology and taxonomic classification.</title>
        <authorList>
            <person name="Goeker M."/>
        </authorList>
    </citation>
    <scope>NUCLEOTIDE SEQUENCE [LARGE SCALE GENOMIC DNA]</scope>
    <source>
        <strain evidence="2 3">DSM 45775</strain>
    </source>
</reference>
<dbReference type="AlphaFoldDB" id="A0A4V3D7D0"/>
<dbReference type="InterPro" id="IPR038460">
    <property type="entry name" value="AcetylCoA_hyd_C_sf"/>
</dbReference>
<gene>
    <name evidence="2" type="ORF">EV188_113132</name>
</gene>
<dbReference type="OrthoDB" id="9801795at2"/>
<dbReference type="EMBL" id="SNYO01000013">
    <property type="protein sequence ID" value="TDQ47387.1"/>
    <property type="molecule type" value="Genomic_DNA"/>
</dbReference>
<dbReference type="InterPro" id="IPR026888">
    <property type="entry name" value="AcetylCoA_hyd_C"/>
</dbReference>
<dbReference type="InterPro" id="IPR046433">
    <property type="entry name" value="ActCoA_hydro"/>
</dbReference>
<protein>
    <submittedName>
        <fullName evidence="2">Acyl-CoA hydrolase</fullName>
    </submittedName>
</protein>
<dbReference type="Gene3D" id="3.30.750.70">
    <property type="entry name" value="4-hydroxybutyrate coenzyme like domains"/>
    <property type="match status" value="1"/>
</dbReference>
<dbReference type="GO" id="GO:0016787">
    <property type="term" value="F:hydrolase activity"/>
    <property type="evidence" value="ECO:0007669"/>
    <property type="project" value="UniProtKB-KW"/>
</dbReference>
<dbReference type="Gene3D" id="3.40.1080.10">
    <property type="entry name" value="Glutaconate Coenzyme A-transferase"/>
    <property type="match status" value="1"/>
</dbReference>
<comment type="caution">
    <text evidence="2">The sequence shown here is derived from an EMBL/GenBank/DDBJ whole genome shotgun (WGS) entry which is preliminary data.</text>
</comment>
<dbReference type="InterPro" id="IPR037171">
    <property type="entry name" value="NagB/RpiA_transferase-like"/>
</dbReference>
<sequence length="393" mass="40490">MALDGRVLAALVRPGARIALADGTGSPRAAYPLLSALARERGDLRLVTGWLPGPADGLELDAFADARTVMPGWGLRRAADAGHVRAVPARLSAVPALVAGPLRPDLLVVAAAPGPVGPVLGSEASWVRAVIDLGVPVAVVLDPELPRAVSGPPLPDEQVFVLGEVSEGPHVVDPAEPSDAHRAIGGHVAGLLTDGVRLQWAPGQLGAAVVDGVRAAGVRVRADSGLLGDGVVALEKAGLLIGDPVATYLVGSRELYAWADARGRAGRAVVHRIEHTHDPGRLAADPPLVAVNTAVEIDRDGQVNVEGTATALVGGIGGHPDYAAAAARSARSLSVIALAAEHRGRSTRVERLSRPVTTASHDVDVVVTEHGHADLRGLDRDERRRALDPLFPA</sequence>
<organism evidence="2 3">
    <name type="scientific">Actinomycetospora succinea</name>
    <dbReference type="NCBI Taxonomy" id="663603"/>
    <lineage>
        <taxon>Bacteria</taxon>
        <taxon>Bacillati</taxon>
        <taxon>Actinomycetota</taxon>
        <taxon>Actinomycetes</taxon>
        <taxon>Pseudonocardiales</taxon>
        <taxon>Pseudonocardiaceae</taxon>
        <taxon>Actinomycetospora</taxon>
    </lineage>
</organism>
<evidence type="ECO:0000313" key="3">
    <source>
        <dbReference type="Proteomes" id="UP000295705"/>
    </source>
</evidence>
<evidence type="ECO:0000313" key="2">
    <source>
        <dbReference type="EMBL" id="TDQ47387.1"/>
    </source>
</evidence>
<dbReference type="PANTHER" id="PTHR21432">
    <property type="entry name" value="ACETYL-COA HYDROLASE-RELATED"/>
    <property type="match status" value="1"/>
</dbReference>
<feature type="domain" description="Acetyl-CoA hydrolase/transferase C-terminal" evidence="1">
    <location>
        <begin position="251"/>
        <end position="387"/>
    </location>
</feature>
<dbReference type="GO" id="GO:0008775">
    <property type="term" value="F:acetate CoA-transferase activity"/>
    <property type="evidence" value="ECO:0007669"/>
    <property type="project" value="InterPro"/>
</dbReference>
<name>A0A4V3D7D0_9PSEU</name>
<dbReference type="Pfam" id="PF13336">
    <property type="entry name" value="AcetylCoA_hyd_C"/>
    <property type="match status" value="1"/>
</dbReference>
<dbReference type="SUPFAM" id="SSF100950">
    <property type="entry name" value="NagB/RpiA/CoA transferase-like"/>
    <property type="match status" value="1"/>
</dbReference>
<dbReference type="Proteomes" id="UP000295705">
    <property type="component" value="Unassembled WGS sequence"/>
</dbReference>
<evidence type="ECO:0000259" key="1">
    <source>
        <dbReference type="Pfam" id="PF13336"/>
    </source>
</evidence>
<dbReference type="RefSeq" id="WP_133829809.1">
    <property type="nucleotide sequence ID" value="NZ_BAABHR010000068.1"/>
</dbReference>